<reference evidence="2" key="1">
    <citation type="journal article" date="2022" name="Int. J. Mol. Sci.">
        <title>Draft Genome of Tanacetum Coccineum: Genomic Comparison of Closely Related Tanacetum-Family Plants.</title>
        <authorList>
            <person name="Yamashiro T."/>
            <person name="Shiraishi A."/>
            <person name="Nakayama K."/>
            <person name="Satake H."/>
        </authorList>
    </citation>
    <scope>NUCLEOTIDE SEQUENCE</scope>
</reference>
<dbReference type="InterPro" id="IPR057623">
    <property type="entry name" value="PUB12-19-like_N"/>
</dbReference>
<comment type="caution">
    <text evidence="2">The sequence shown here is derived from an EMBL/GenBank/DDBJ whole genome shotgun (WGS) entry which is preliminary data.</text>
</comment>
<feature type="domain" description="PUB 12/19-like N-terminal" evidence="1">
    <location>
        <begin position="38"/>
        <end position="89"/>
    </location>
</feature>
<sequence length="308" mass="36618">MEEENVLSNARVVRDVAEELIGIIEGVKSIGEIRGTQKKECQILILEADAMVTKFHTVYDKLNHAINGFLYKEIGISEEVNEQIHWVKWDLVLASKYRGGLIFGSLHSLNLALLYKWRWRFYNQSDALWTKIIKNLYPFTSEDQGWDQVRKQVGPWNNIMQIVSDLHNTGMVPRSAMKRKIGDGMISLFWHDIWINETFLAHQFPRLFLLEEFKNVVVGDRWNGSSFSWNWRRPLRGGVEDDQYHKICDIIKQEIWRFRNDFIFRLGKKRDVDIMDSIIHISYLWYRNRHKNSSMRWDDWLKNPISSI</sequence>
<name>A0ABQ4YCI1_9ASTR</name>
<keyword evidence="3" id="KW-1185">Reference proteome</keyword>
<proteinExistence type="predicted"/>
<reference evidence="2" key="2">
    <citation type="submission" date="2022-01" db="EMBL/GenBank/DDBJ databases">
        <authorList>
            <person name="Yamashiro T."/>
            <person name="Shiraishi A."/>
            <person name="Satake H."/>
            <person name="Nakayama K."/>
        </authorList>
    </citation>
    <scope>NUCLEOTIDE SEQUENCE</scope>
</reference>
<dbReference type="Proteomes" id="UP001151760">
    <property type="component" value="Unassembled WGS sequence"/>
</dbReference>
<accession>A0ABQ4YCI1</accession>
<evidence type="ECO:0000259" key="1">
    <source>
        <dbReference type="Pfam" id="PF25368"/>
    </source>
</evidence>
<evidence type="ECO:0000313" key="3">
    <source>
        <dbReference type="Proteomes" id="UP001151760"/>
    </source>
</evidence>
<evidence type="ECO:0000313" key="2">
    <source>
        <dbReference type="EMBL" id="GJS74598.1"/>
    </source>
</evidence>
<dbReference type="Pfam" id="PF25368">
    <property type="entry name" value="PUB10_N"/>
    <property type="match status" value="1"/>
</dbReference>
<organism evidence="2 3">
    <name type="scientific">Tanacetum coccineum</name>
    <dbReference type="NCBI Taxonomy" id="301880"/>
    <lineage>
        <taxon>Eukaryota</taxon>
        <taxon>Viridiplantae</taxon>
        <taxon>Streptophyta</taxon>
        <taxon>Embryophyta</taxon>
        <taxon>Tracheophyta</taxon>
        <taxon>Spermatophyta</taxon>
        <taxon>Magnoliopsida</taxon>
        <taxon>eudicotyledons</taxon>
        <taxon>Gunneridae</taxon>
        <taxon>Pentapetalae</taxon>
        <taxon>asterids</taxon>
        <taxon>campanulids</taxon>
        <taxon>Asterales</taxon>
        <taxon>Asteraceae</taxon>
        <taxon>Asteroideae</taxon>
        <taxon>Anthemideae</taxon>
        <taxon>Anthemidinae</taxon>
        <taxon>Tanacetum</taxon>
    </lineage>
</organism>
<protein>
    <recommendedName>
        <fullName evidence="1">PUB 12/19-like N-terminal domain-containing protein</fullName>
    </recommendedName>
</protein>
<gene>
    <name evidence="2" type="ORF">Tco_0707439</name>
</gene>
<dbReference type="EMBL" id="BQNB010010242">
    <property type="protein sequence ID" value="GJS74598.1"/>
    <property type="molecule type" value="Genomic_DNA"/>
</dbReference>